<gene>
    <name evidence="2" type="ORF">MNBD_GAMMA26-880</name>
</gene>
<dbReference type="EMBL" id="UOFX01000083">
    <property type="protein sequence ID" value="VAX11299.1"/>
    <property type="molecule type" value="Genomic_DNA"/>
</dbReference>
<protein>
    <submittedName>
        <fullName evidence="2">Uncharacterized protein</fullName>
    </submittedName>
</protein>
<reference evidence="2" key="1">
    <citation type="submission" date="2018-06" db="EMBL/GenBank/DDBJ databases">
        <authorList>
            <person name="Zhirakovskaya E."/>
        </authorList>
    </citation>
    <scope>NUCLEOTIDE SEQUENCE</scope>
</reference>
<name>A0A3B1AYY1_9ZZZZ</name>
<dbReference type="AlphaFoldDB" id="A0A3B1AYY1"/>
<sequence length="73" mass="7925">MIDENIDTTREEENDKKGAVCTSFGMILIILGALDCVLAWRGSFEVTSFYVFLLVAGIALYCIGSARAANDSD</sequence>
<organism evidence="2">
    <name type="scientific">hydrothermal vent metagenome</name>
    <dbReference type="NCBI Taxonomy" id="652676"/>
    <lineage>
        <taxon>unclassified sequences</taxon>
        <taxon>metagenomes</taxon>
        <taxon>ecological metagenomes</taxon>
    </lineage>
</organism>
<accession>A0A3B1AYY1</accession>
<keyword evidence="1" id="KW-0812">Transmembrane</keyword>
<keyword evidence="1" id="KW-1133">Transmembrane helix</keyword>
<evidence type="ECO:0000256" key="1">
    <source>
        <dbReference type="SAM" id="Phobius"/>
    </source>
</evidence>
<keyword evidence="1" id="KW-0472">Membrane</keyword>
<feature type="transmembrane region" description="Helical" evidence="1">
    <location>
        <begin position="46"/>
        <end position="64"/>
    </location>
</feature>
<proteinExistence type="predicted"/>
<feature type="transmembrane region" description="Helical" evidence="1">
    <location>
        <begin position="20"/>
        <end position="40"/>
    </location>
</feature>
<evidence type="ECO:0000313" key="2">
    <source>
        <dbReference type="EMBL" id="VAX11299.1"/>
    </source>
</evidence>